<reference evidence="2 3" key="1">
    <citation type="submission" date="2019-12" db="EMBL/GenBank/DDBJ databases">
        <title>Roseobacter cerasinus sp. nov., isolated from seawater around aquaculture.</title>
        <authorList>
            <person name="Muramatsu S."/>
            <person name="Takabe Y."/>
            <person name="Mori K."/>
            <person name="Takaichi S."/>
            <person name="Hanada S."/>
        </authorList>
    </citation>
    <scope>NUCLEOTIDE SEQUENCE [LARGE SCALE GENOMIC DNA]</scope>
    <source>
        <strain evidence="2 3">AI77</strain>
    </source>
</reference>
<evidence type="ECO:0000313" key="3">
    <source>
        <dbReference type="Proteomes" id="UP000436522"/>
    </source>
</evidence>
<proteinExistence type="predicted"/>
<dbReference type="InterPro" id="IPR012337">
    <property type="entry name" value="RNaseH-like_sf"/>
</dbReference>
<sequence>MPGSGLKQDAIYLEEINGRFQARCVIKRWMTVYNSKRTHSALDRLTPDDARWTGPEDLKAA</sequence>
<protein>
    <recommendedName>
        <fullName evidence="1">Integrase catalytic domain-containing protein</fullName>
    </recommendedName>
</protein>
<gene>
    <name evidence="2" type="ORF">So717_38690</name>
</gene>
<dbReference type="SUPFAM" id="SSF53098">
    <property type="entry name" value="Ribonuclease H-like"/>
    <property type="match status" value="1"/>
</dbReference>
<dbReference type="GO" id="GO:0015074">
    <property type="term" value="P:DNA integration"/>
    <property type="evidence" value="ECO:0007669"/>
    <property type="project" value="InterPro"/>
</dbReference>
<evidence type="ECO:0000259" key="1">
    <source>
        <dbReference type="Pfam" id="PF13683"/>
    </source>
</evidence>
<keyword evidence="3" id="KW-1185">Reference proteome</keyword>
<dbReference type="EMBL" id="BLIV01000009">
    <property type="protein sequence ID" value="GFE52116.1"/>
    <property type="molecule type" value="Genomic_DNA"/>
</dbReference>
<feature type="domain" description="Integrase catalytic" evidence="1">
    <location>
        <begin position="11"/>
        <end position="47"/>
    </location>
</feature>
<organism evidence="2 3">
    <name type="scientific">Roseobacter cerasinus</name>
    <dbReference type="NCBI Taxonomy" id="2602289"/>
    <lineage>
        <taxon>Bacteria</taxon>
        <taxon>Pseudomonadati</taxon>
        <taxon>Pseudomonadota</taxon>
        <taxon>Alphaproteobacteria</taxon>
        <taxon>Rhodobacterales</taxon>
        <taxon>Roseobacteraceae</taxon>
        <taxon>Roseobacter</taxon>
    </lineage>
</organism>
<dbReference type="Proteomes" id="UP000436522">
    <property type="component" value="Unassembled WGS sequence"/>
</dbReference>
<accession>A0A640W0W8</accession>
<dbReference type="Pfam" id="PF13683">
    <property type="entry name" value="rve_3"/>
    <property type="match status" value="1"/>
</dbReference>
<evidence type="ECO:0000313" key="2">
    <source>
        <dbReference type="EMBL" id="GFE52116.1"/>
    </source>
</evidence>
<dbReference type="InterPro" id="IPR001584">
    <property type="entry name" value="Integrase_cat-core"/>
</dbReference>
<name>A0A640W0W8_9RHOB</name>
<comment type="caution">
    <text evidence="2">The sequence shown here is derived from an EMBL/GenBank/DDBJ whole genome shotgun (WGS) entry which is preliminary data.</text>
</comment>
<dbReference type="AlphaFoldDB" id="A0A640W0W8"/>